<proteinExistence type="inferred from homology"/>
<sequence>MAPLGPFGDRPHLAVGVSGGPHSLALAMLTRDWAGARGGRLTALVVDHGLRPGSAAEAREAATLLERRHITSEVLTLRLGVGNAVQRRARDGRLQVLLQRCGALGAPWLLLGQHRGDQAETVLFRAVRGSGAAGLAGVPSCRPAEEALILRPLLTVAPAELEAYLKVNGLVPFRDPSNTDPRFTRARLRDALRDADGDGPGTRALGEAGQAFAARRSRQERAVVERLAVALAWQPGGWARVDAAALGSDATAVLALSGLLRLIGGAVHAPAAGAVRSLLRRGGGTLHGVVWHQGILCREPAACAPPVPAVPGAAWDGRWRVEDCPPGCMLGALGVFPALRDRVPARVLAASPALWRDGAVLAVPTLGFGAPAVLRPLLPGGPVGRILRAEARIGGTTWFQNGP</sequence>
<dbReference type="Proteomes" id="UP001518989">
    <property type="component" value="Unassembled WGS sequence"/>
</dbReference>
<dbReference type="NCBIfam" id="TIGR02432">
    <property type="entry name" value="lysidine_TilS_N"/>
    <property type="match status" value="1"/>
</dbReference>
<dbReference type="SUPFAM" id="SSF52402">
    <property type="entry name" value="Adenine nucleotide alpha hydrolases-like"/>
    <property type="match status" value="1"/>
</dbReference>
<dbReference type="RefSeq" id="WP_207417316.1">
    <property type="nucleotide sequence ID" value="NZ_CP061177.1"/>
</dbReference>
<dbReference type="InterPro" id="IPR012795">
    <property type="entry name" value="tRNA_Ile_lys_synt_N"/>
</dbReference>
<comment type="catalytic activity">
    <reaction evidence="5 6">
        <text>cytidine(34) in tRNA(Ile2) + L-lysine + ATP = lysidine(34) in tRNA(Ile2) + AMP + diphosphate + H(+)</text>
        <dbReference type="Rhea" id="RHEA:43744"/>
        <dbReference type="Rhea" id="RHEA-COMP:10625"/>
        <dbReference type="Rhea" id="RHEA-COMP:10670"/>
        <dbReference type="ChEBI" id="CHEBI:15378"/>
        <dbReference type="ChEBI" id="CHEBI:30616"/>
        <dbReference type="ChEBI" id="CHEBI:32551"/>
        <dbReference type="ChEBI" id="CHEBI:33019"/>
        <dbReference type="ChEBI" id="CHEBI:82748"/>
        <dbReference type="ChEBI" id="CHEBI:83665"/>
        <dbReference type="ChEBI" id="CHEBI:456215"/>
        <dbReference type="EC" id="6.3.4.19"/>
    </reaction>
</comment>
<evidence type="ECO:0000256" key="5">
    <source>
        <dbReference type="ARBA" id="ARBA00048539"/>
    </source>
</evidence>
<keyword evidence="4" id="KW-0067">ATP-binding</keyword>
<evidence type="ECO:0000256" key="2">
    <source>
        <dbReference type="ARBA" id="ARBA00022694"/>
    </source>
</evidence>
<dbReference type="CDD" id="cd01992">
    <property type="entry name" value="TilS_N"/>
    <property type="match status" value="1"/>
</dbReference>
<dbReference type="PANTHER" id="PTHR43033:SF5">
    <property type="entry name" value="TRNA(ILE)-LYSIDINE SYNTHETASE"/>
    <property type="match status" value="1"/>
</dbReference>
<comment type="function">
    <text evidence="6">Ligates lysine onto the cytidine present at position 34 of the AUA codon-specific tRNA(Ile) that contains the anticodon CAU, in an ATP-dependent manner. Cytidine is converted to lysidine, thus changing the amino acid specificity of the tRNA from methionine to isoleucine.</text>
</comment>
<keyword evidence="6" id="KW-0963">Cytoplasm</keyword>
<dbReference type="Gene3D" id="3.40.50.620">
    <property type="entry name" value="HUPs"/>
    <property type="match status" value="1"/>
</dbReference>
<dbReference type="Pfam" id="PF01171">
    <property type="entry name" value="ATP_bind_3"/>
    <property type="match status" value="1"/>
</dbReference>
<dbReference type="HAMAP" id="MF_01161">
    <property type="entry name" value="tRNA_Ile_lys_synt"/>
    <property type="match status" value="1"/>
</dbReference>
<dbReference type="InterPro" id="IPR011063">
    <property type="entry name" value="TilS/TtcA_N"/>
</dbReference>
<evidence type="ECO:0000313" key="8">
    <source>
        <dbReference type="EMBL" id="MBO1079646.1"/>
    </source>
</evidence>
<reference evidence="8 9" key="1">
    <citation type="submission" date="2020-09" db="EMBL/GenBank/DDBJ databases">
        <title>Roseomonas.</title>
        <authorList>
            <person name="Zhu W."/>
        </authorList>
    </citation>
    <scope>NUCLEOTIDE SEQUENCE [LARGE SCALE GENOMIC DNA]</scope>
    <source>
        <strain evidence="8 9">573</strain>
    </source>
</reference>
<evidence type="ECO:0000256" key="3">
    <source>
        <dbReference type="ARBA" id="ARBA00022741"/>
    </source>
</evidence>
<keyword evidence="9" id="KW-1185">Reference proteome</keyword>
<keyword evidence="2 6" id="KW-0819">tRNA processing</keyword>
<dbReference type="PANTHER" id="PTHR43033">
    <property type="entry name" value="TRNA(ILE)-LYSIDINE SYNTHASE-RELATED"/>
    <property type="match status" value="1"/>
</dbReference>
<evidence type="ECO:0000313" key="9">
    <source>
        <dbReference type="Proteomes" id="UP001518989"/>
    </source>
</evidence>
<evidence type="ECO:0000256" key="6">
    <source>
        <dbReference type="HAMAP-Rule" id="MF_01161"/>
    </source>
</evidence>
<protein>
    <recommendedName>
        <fullName evidence="6">tRNA(Ile)-lysidine synthase</fullName>
        <ecNumber evidence="6">6.3.4.19</ecNumber>
    </recommendedName>
    <alternativeName>
        <fullName evidence="6">tRNA(Ile)-2-lysyl-cytidine synthase</fullName>
    </alternativeName>
    <alternativeName>
        <fullName evidence="6">tRNA(Ile)-lysidine synthetase</fullName>
    </alternativeName>
</protein>
<feature type="domain" description="tRNA(Ile)-lysidine/2-thiocytidine synthase N-terminal" evidence="7">
    <location>
        <begin position="13"/>
        <end position="190"/>
    </location>
</feature>
<accession>A0ABS3KQC5</accession>
<comment type="similarity">
    <text evidence="6">Belongs to the tRNA(Ile)-lysidine synthase family.</text>
</comment>
<dbReference type="GO" id="GO:0032267">
    <property type="term" value="F:tRNA(Ile)-lysidine synthase activity"/>
    <property type="evidence" value="ECO:0007669"/>
    <property type="project" value="UniProtKB-EC"/>
</dbReference>
<name>A0ABS3KQC5_9PROT</name>
<evidence type="ECO:0000259" key="7">
    <source>
        <dbReference type="Pfam" id="PF01171"/>
    </source>
</evidence>
<gene>
    <name evidence="6 8" type="primary">tilS</name>
    <name evidence="8" type="ORF">IAI61_11445</name>
</gene>
<keyword evidence="1 6" id="KW-0436">Ligase</keyword>
<organism evidence="8 9">
    <name type="scientific">Roseomonas haemaphysalidis</name>
    <dbReference type="NCBI Taxonomy" id="2768162"/>
    <lineage>
        <taxon>Bacteria</taxon>
        <taxon>Pseudomonadati</taxon>
        <taxon>Pseudomonadota</taxon>
        <taxon>Alphaproteobacteria</taxon>
        <taxon>Acetobacterales</taxon>
        <taxon>Roseomonadaceae</taxon>
        <taxon>Roseomonas</taxon>
    </lineage>
</organism>
<keyword evidence="3" id="KW-0547">Nucleotide-binding</keyword>
<evidence type="ECO:0000256" key="1">
    <source>
        <dbReference type="ARBA" id="ARBA00022598"/>
    </source>
</evidence>
<comment type="caution">
    <text evidence="6">Lacks conserved residue(s) required for the propagation of feature annotation.</text>
</comment>
<evidence type="ECO:0000256" key="4">
    <source>
        <dbReference type="ARBA" id="ARBA00022840"/>
    </source>
</evidence>
<dbReference type="InterPro" id="IPR014729">
    <property type="entry name" value="Rossmann-like_a/b/a_fold"/>
</dbReference>
<dbReference type="InterPro" id="IPR012094">
    <property type="entry name" value="tRNA_Ile_lys_synt"/>
</dbReference>
<dbReference type="EC" id="6.3.4.19" evidence="6"/>
<comment type="caution">
    <text evidence="8">The sequence shown here is derived from an EMBL/GenBank/DDBJ whole genome shotgun (WGS) entry which is preliminary data.</text>
</comment>
<comment type="subcellular location">
    <subcellularLocation>
        <location evidence="6">Cytoplasm</location>
    </subcellularLocation>
</comment>
<dbReference type="EMBL" id="JACTNG010000005">
    <property type="protein sequence ID" value="MBO1079646.1"/>
    <property type="molecule type" value="Genomic_DNA"/>
</dbReference>